<reference evidence="11" key="1">
    <citation type="submission" date="2020-02" db="EMBL/GenBank/DDBJ databases">
        <authorList>
            <person name="Meier V. D."/>
        </authorList>
    </citation>
    <scope>NUCLEOTIDE SEQUENCE</scope>
    <source>
        <strain evidence="11">AVDCRST_MAG50</strain>
    </source>
</reference>
<dbReference type="PROSITE" id="PS50263">
    <property type="entry name" value="CN_HYDROLASE"/>
    <property type="match status" value="1"/>
</dbReference>
<keyword evidence="4 8" id="KW-0812">Transmembrane</keyword>
<feature type="domain" description="CN hydrolase" evidence="10">
    <location>
        <begin position="188"/>
        <end position="432"/>
    </location>
</feature>
<feature type="transmembrane region" description="Helical" evidence="8">
    <location>
        <begin position="6"/>
        <end position="25"/>
    </location>
</feature>
<evidence type="ECO:0000256" key="9">
    <source>
        <dbReference type="SAM" id="MobiDB-lite"/>
    </source>
</evidence>
<dbReference type="HAMAP" id="MF_01148">
    <property type="entry name" value="Lnt"/>
    <property type="match status" value="1"/>
</dbReference>
<protein>
    <recommendedName>
        <fullName evidence="8">Apolipoprotein N-acyltransferase</fullName>
        <shortName evidence="8">ALP N-acyltransferase</shortName>
        <ecNumber evidence="8">2.3.1.269</ecNumber>
    </recommendedName>
</protein>
<evidence type="ECO:0000259" key="10">
    <source>
        <dbReference type="PROSITE" id="PS50263"/>
    </source>
</evidence>
<feature type="transmembrane region" description="Helical" evidence="8">
    <location>
        <begin position="61"/>
        <end position="81"/>
    </location>
</feature>
<evidence type="ECO:0000256" key="8">
    <source>
        <dbReference type="HAMAP-Rule" id="MF_01148"/>
    </source>
</evidence>
<keyword evidence="6 8" id="KW-0472">Membrane</keyword>
<comment type="subcellular location">
    <subcellularLocation>
        <location evidence="1 8">Cell membrane</location>
        <topology evidence="1 8">Multi-pass membrane protein</topology>
    </subcellularLocation>
</comment>
<organism evidence="11">
    <name type="scientific">uncultured Acidimicrobiales bacterium</name>
    <dbReference type="NCBI Taxonomy" id="310071"/>
    <lineage>
        <taxon>Bacteria</taxon>
        <taxon>Bacillati</taxon>
        <taxon>Actinomycetota</taxon>
        <taxon>Acidimicrobiia</taxon>
        <taxon>Acidimicrobiales</taxon>
        <taxon>environmental samples</taxon>
    </lineage>
</organism>
<comment type="catalytic activity">
    <reaction evidence="8">
        <text>N-terminal S-1,2-diacyl-sn-glyceryl-L-cysteinyl-[lipoprotein] + a glycerophospholipid = N-acyl-S-1,2-diacyl-sn-glyceryl-L-cysteinyl-[lipoprotein] + a 2-acyl-sn-glycero-3-phospholipid + H(+)</text>
        <dbReference type="Rhea" id="RHEA:48228"/>
        <dbReference type="Rhea" id="RHEA-COMP:14681"/>
        <dbReference type="Rhea" id="RHEA-COMP:14684"/>
        <dbReference type="ChEBI" id="CHEBI:15378"/>
        <dbReference type="ChEBI" id="CHEBI:136912"/>
        <dbReference type="ChEBI" id="CHEBI:140656"/>
        <dbReference type="ChEBI" id="CHEBI:140657"/>
        <dbReference type="ChEBI" id="CHEBI:140660"/>
        <dbReference type="EC" id="2.3.1.269"/>
    </reaction>
</comment>
<dbReference type="SUPFAM" id="SSF56317">
    <property type="entry name" value="Carbon-nitrogen hydrolase"/>
    <property type="match status" value="1"/>
</dbReference>
<dbReference type="EC" id="2.3.1.269" evidence="8"/>
<dbReference type="GO" id="GO:0042158">
    <property type="term" value="P:lipoprotein biosynthetic process"/>
    <property type="evidence" value="ECO:0007669"/>
    <property type="project" value="UniProtKB-UniRule"/>
</dbReference>
<dbReference type="InterPro" id="IPR003010">
    <property type="entry name" value="C-N_Hydrolase"/>
</dbReference>
<dbReference type="GO" id="GO:0016410">
    <property type="term" value="F:N-acyltransferase activity"/>
    <property type="evidence" value="ECO:0007669"/>
    <property type="project" value="UniProtKB-UniRule"/>
</dbReference>
<dbReference type="Pfam" id="PF20154">
    <property type="entry name" value="LNT_N"/>
    <property type="match status" value="1"/>
</dbReference>
<feature type="transmembrane region" description="Helical" evidence="8">
    <location>
        <begin position="93"/>
        <end position="114"/>
    </location>
</feature>
<dbReference type="CDD" id="cd07571">
    <property type="entry name" value="ALP_N-acyl_transferase"/>
    <property type="match status" value="1"/>
</dbReference>
<dbReference type="InterPro" id="IPR036526">
    <property type="entry name" value="C-N_Hydrolase_sf"/>
</dbReference>
<evidence type="ECO:0000256" key="5">
    <source>
        <dbReference type="ARBA" id="ARBA00022989"/>
    </source>
</evidence>
<feature type="transmembrane region" description="Helical" evidence="8">
    <location>
        <begin position="134"/>
        <end position="155"/>
    </location>
</feature>
<feature type="region of interest" description="Disordered" evidence="9">
    <location>
        <begin position="467"/>
        <end position="488"/>
    </location>
</feature>
<evidence type="ECO:0000256" key="1">
    <source>
        <dbReference type="ARBA" id="ARBA00004651"/>
    </source>
</evidence>
<keyword evidence="11" id="KW-0449">Lipoprotein</keyword>
<dbReference type="UniPathway" id="UPA00666"/>
<gene>
    <name evidence="8" type="primary">lnt</name>
    <name evidence="11" type="ORF">AVDCRST_MAG50-2977</name>
</gene>
<dbReference type="InterPro" id="IPR045378">
    <property type="entry name" value="LNT_N"/>
</dbReference>
<dbReference type="GO" id="GO:0005886">
    <property type="term" value="C:plasma membrane"/>
    <property type="evidence" value="ECO:0007669"/>
    <property type="project" value="UniProtKB-SubCell"/>
</dbReference>
<dbReference type="PANTHER" id="PTHR38686">
    <property type="entry name" value="APOLIPOPROTEIN N-ACYLTRANSFERASE"/>
    <property type="match status" value="1"/>
</dbReference>
<evidence type="ECO:0000256" key="4">
    <source>
        <dbReference type="ARBA" id="ARBA00022692"/>
    </source>
</evidence>
<proteinExistence type="inferred from homology"/>
<dbReference type="Gene3D" id="3.60.110.10">
    <property type="entry name" value="Carbon-nitrogen hydrolase"/>
    <property type="match status" value="1"/>
</dbReference>
<comment type="function">
    <text evidence="8">Catalyzes the phospholipid dependent N-acylation of the N-terminal cysteine of apolipoprotein, the last step in lipoprotein maturation.</text>
</comment>
<evidence type="ECO:0000256" key="7">
    <source>
        <dbReference type="ARBA" id="ARBA00023315"/>
    </source>
</evidence>
<sequence length="488" mass="50390">MLTALSVPPWGFWILGLAGLALLAWRLQSLPNPASRLAAGLCFGIGQFSLTLFWMTEFHAIGFVAVVVSEAAFFAVAFLALPGVQGPHWLRLVAFPAAMLLAEAARGAVPFGGLPMGGVALGQAVGPLAAVARLGGSLLLVAVAAAIGVAAVLAGRRQLRPAAVLVVLLVGLLVVAGAAPAGTVRGTIDVAVVQGGGPRGFRAVDSDADAVYERHLAVSDRLEPPVDLVLWPENAIDVEAIEGSREAADLGGLARRLDATVVAGVTQDAGRAGFRNDAVAWAPDGTIVDVYTKAHRVPFGEYVPARAFFERLADLSVLPRDAVAGEGPGVLDTPVGRLGVAISFEVFFSERALAAVRSGGEVLLVPTNASSYTTSQVPTQEMAAAQLQAWSTGRWVVASAPTGYGGIVDHRGRVLQRTTLGRPETLVGGVDLRRGSTPYVSVGDPPFVVVSLLVLAGAWLMARSGRRTIPPMAPRPTSGAARPGSEGS</sequence>
<accession>A0A6J4IUU6</accession>
<dbReference type="EMBL" id="CADCTF010000127">
    <property type="protein sequence ID" value="CAA9260586.1"/>
    <property type="molecule type" value="Genomic_DNA"/>
</dbReference>
<feature type="transmembrane region" description="Helical" evidence="8">
    <location>
        <begin position="162"/>
        <end position="182"/>
    </location>
</feature>
<keyword evidence="5 8" id="KW-1133">Transmembrane helix</keyword>
<comment type="pathway">
    <text evidence="8">Protein modification; lipoprotein biosynthesis (N-acyl transfer).</text>
</comment>
<keyword evidence="2 8" id="KW-1003">Cell membrane</keyword>
<evidence type="ECO:0000256" key="3">
    <source>
        <dbReference type="ARBA" id="ARBA00022679"/>
    </source>
</evidence>
<keyword evidence="7 8" id="KW-0012">Acyltransferase</keyword>
<feature type="transmembrane region" description="Helical" evidence="8">
    <location>
        <begin position="37"/>
        <end position="55"/>
    </location>
</feature>
<dbReference type="InterPro" id="IPR004563">
    <property type="entry name" value="Apolipo_AcylTrfase"/>
</dbReference>
<dbReference type="Pfam" id="PF00795">
    <property type="entry name" value="CN_hydrolase"/>
    <property type="match status" value="1"/>
</dbReference>
<comment type="similarity">
    <text evidence="8">Belongs to the CN hydrolase family. Apolipoprotein N-acyltransferase subfamily.</text>
</comment>
<dbReference type="PANTHER" id="PTHR38686:SF1">
    <property type="entry name" value="APOLIPOPROTEIN N-ACYLTRANSFERASE"/>
    <property type="match status" value="1"/>
</dbReference>
<evidence type="ECO:0000256" key="2">
    <source>
        <dbReference type="ARBA" id="ARBA00022475"/>
    </source>
</evidence>
<evidence type="ECO:0000256" key="6">
    <source>
        <dbReference type="ARBA" id="ARBA00023136"/>
    </source>
</evidence>
<name>A0A6J4IUU6_9ACTN</name>
<evidence type="ECO:0000313" key="11">
    <source>
        <dbReference type="EMBL" id="CAA9260586.1"/>
    </source>
</evidence>
<dbReference type="NCBIfam" id="TIGR00546">
    <property type="entry name" value="lnt"/>
    <property type="match status" value="1"/>
</dbReference>
<keyword evidence="3 8" id="KW-0808">Transferase</keyword>
<dbReference type="AlphaFoldDB" id="A0A6J4IUU6"/>